<name>A0A401U382_CHIPU</name>
<protein>
    <submittedName>
        <fullName evidence="2">Uncharacterized protein</fullName>
    </submittedName>
</protein>
<evidence type="ECO:0000313" key="3">
    <source>
        <dbReference type="Proteomes" id="UP000287033"/>
    </source>
</evidence>
<gene>
    <name evidence="2" type="ORF">chiPu_0033695</name>
</gene>
<sequence>EDVENADIDVGDHPAEIERDHGPGGQRQDARHQRRQQEHALVGAGRDHRLLQHEFQQVGEGLQQSERADHVGAAADLHRRPDLAVGEQDVGDRDQQHDEQQQALRDHDDQRPEEAGPERACEEFSHQVTLTPLPSAFGPTPAASIPPSRQRPAQSGWSDRSPRQSA</sequence>
<accession>A0A401U382</accession>
<keyword evidence="3" id="KW-1185">Reference proteome</keyword>
<comment type="caution">
    <text evidence="2">The sequence shown here is derived from an EMBL/GenBank/DDBJ whole genome shotgun (WGS) entry which is preliminary data.</text>
</comment>
<feature type="compositionally biased region" description="Basic and acidic residues" evidence="1">
    <location>
        <begin position="90"/>
        <end position="125"/>
    </location>
</feature>
<feature type="region of interest" description="Disordered" evidence="1">
    <location>
        <begin position="1"/>
        <end position="166"/>
    </location>
</feature>
<feature type="compositionally biased region" description="Basic and acidic residues" evidence="1">
    <location>
        <begin position="10"/>
        <end position="38"/>
    </location>
</feature>
<feature type="compositionally biased region" description="Basic and acidic residues" evidence="1">
    <location>
        <begin position="66"/>
        <end position="82"/>
    </location>
</feature>
<reference evidence="2 3" key="1">
    <citation type="journal article" date="2018" name="Nat. Ecol. Evol.">
        <title>Shark genomes provide insights into elasmobranch evolution and the origin of vertebrates.</title>
        <authorList>
            <person name="Hara Y"/>
            <person name="Yamaguchi K"/>
            <person name="Onimaru K"/>
            <person name="Kadota M"/>
            <person name="Koyanagi M"/>
            <person name="Keeley SD"/>
            <person name="Tatsumi K"/>
            <person name="Tanaka K"/>
            <person name="Motone F"/>
            <person name="Kageyama Y"/>
            <person name="Nozu R"/>
            <person name="Adachi N"/>
            <person name="Nishimura O"/>
            <person name="Nakagawa R"/>
            <person name="Tanegashima C"/>
            <person name="Kiyatake I"/>
            <person name="Matsumoto R"/>
            <person name="Murakumo K"/>
            <person name="Nishida K"/>
            <person name="Terakita A"/>
            <person name="Kuratani S"/>
            <person name="Sato K"/>
            <person name="Hyodo S Kuraku.S."/>
        </authorList>
    </citation>
    <scope>NUCLEOTIDE SEQUENCE [LARGE SCALE GENOMIC DNA]</scope>
</reference>
<dbReference type="EMBL" id="BEZZ01269931">
    <property type="protein sequence ID" value="GCC49345.1"/>
    <property type="molecule type" value="Genomic_DNA"/>
</dbReference>
<dbReference type="Proteomes" id="UP000287033">
    <property type="component" value="Unassembled WGS sequence"/>
</dbReference>
<feature type="non-terminal residue" evidence="2">
    <location>
        <position position="1"/>
    </location>
</feature>
<evidence type="ECO:0000256" key="1">
    <source>
        <dbReference type="SAM" id="MobiDB-lite"/>
    </source>
</evidence>
<dbReference type="AlphaFoldDB" id="A0A401U382"/>
<proteinExistence type="predicted"/>
<evidence type="ECO:0000313" key="2">
    <source>
        <dbReference type="EMBL" id="GCC49345.1"/>
    </source>
</evidence>
<feature type="compositionally biased region" description="Polar residues" evidence="1">
    <location>
        <begin position="151"/>
        <end position="166"/>
    </location>
</feature>
<organism evidence="2 3">
    <name type="scientific">Chiloscyllium punctatum</name>
    <name type="common">Brownbanded bambooshark</name>
    <name type="synonym">Hemiscyllium punctatum</name>
    <dbReference type="NCBI Taxonomy" id="137246"/>
    <lineage>
        <taxon>Eukaryota</taxon>
        <taxon>Metazoa</taxon>
        <taxon>Chordata</taxon>
        <taxon>Craniata</taxon>
        <taxon>Vertebrata</taxon>
        <taxon>Chondrichthyes</taxon>
        <taxon>Elasmobranchii</taxon>
        <taxon>Galeomorphii</taxon>
        <taxon>Galeoidea</taxon>
        <taxon>Orectolobiformes</taxon>
        <taxon>Hemiscylliidae</taxon>
        <taxon>Chiloscyllium</taxon>
    </lineage>
</organism>